<dbReference type="Proteomes" id="UP000214720">
    <property type="component" value="Unassembled WGS sequence"/>
</dbReference>
<comment type="subcellular location">
    <subcellularLocation>
        <location evidence="1">Cell membrane</location>
        <topology evidence="1">Multi-pass membrane protein</topology>
    </subcellularLocation>
</comment>
<dbReference type="PANTHER" id="PTHR33884:SF7">
    <property type="entry name" value="BSL8023 PROTEIN"/>
    <property type="match status" value="1"/>
</dbReference>
<protein>
    <recommendedName>
        <fullName evidence="10">Membrane protein YeaQ/YmgE (Transglycosylase-associated protein family)</fullName>
    </recommendedName>
</protein>
<evidence type="ECO:0000256" key="7">
    <source>
        <dbReference type="SAM" id="Phobius"/>
    </source>
</evidence>
<dbReference type="GO" id="GO:0005886">
    <property type="term" value="C:plasma membrane"/>
    <property type="evidence" value="ECO:0007669"/>
    <property type="project" value="UniProtKB-SubCell"/>
</dbReference>
<dbReference type="InterPro" id="IPR007341">
    <property type="entry name" value="Transgly_assoc"/>
</dbReference>
<keyword evidence="4 7" id="KW-0812">Transmembrane</keyword>
<dbReference type="EMBL" id="MTHB01000282">
    <property type="protein sequence ID" value="OXC72137.1"/>
    <property type="molecule type" value="Genomic_DNA"/>
</dbReference>
<evidence type="ECO:0000256" key="4">
    <source>
        <dbReference type="ARBA" id="ARBA00022692"/>
    </source>
</evidence>
<reference evidence="9" key="1">
    <citation type="submission" date="2017-01" db="EMBL/GenBank/DDBJ databases">
        <title>Genome Analysis of Deinococcus marmoris KOPRI26562.</title>
        <authorList>
            <person name="Kim J.H."/>
            <person name="Oh H.-M."/>
        </authorList>
    </citation>
    <scope>NUCLEOTIDE SEQUENCE [LARGE SCALE GENOMIC DNA]</scope>
    <source>
        <strain evidence="9">PAMC 26633</strain>
    </source>
</reference>
<comment type="caution">
    <text evidence="8">The sequence shown here is derived from an EMBL/GenBank/DDBJ whole genome shotgun (WGS) entry which is preliminary data.</text>
</comment>
<evidence type="ECO:0000256" key="5">
    <source>
        <dbReference type="ARBA" id="ARBA00022989"/>
    </source>
</evidence>
<sequence length="134" mass="14656">MPTRWPIGLLDEHIARRLPFLLQVCRAHVRRRAPGYPGRFANTQHYGKIFMLSLIGTIIIGGVIGLIARAIKPGDDSMGWIMTILLGIAGSLVAGYVGRALGWYHEGQAAGWIASVVGAIVLLFVWGLVVRRRA</sequence>
<evidence type="ECO:0000256" key="1">
    <source>
        <dbReference type="ARBA" id="ARBA00004651"/>
    </source>
</evidence>
<evidence type="ECO:0000256" key="3">
    <source>
        <dbReference type="ARBA" id="ARBA00022475"/>
    </source>
</evidence>
<dbReference type="Pfam" id="PF04226">
    <property type="entry name" value="Transgly_assoc"/>
    <property type="match status" value="1"/>
</dbReference>
<feature type="transmembrane region" description="Helical" evidence="7">
    <location>
        <begin position="109"/>
        <end position="130"/>
    </location>
</feature>
<evidence type="ECO:0000256" key="6">
    <source>
        <dbReference type="ARBA" id="ARBA00023136"/>
    </source>
</evidence>
<accession>A0A226WN00</accession>
<feature type="transmembrane region" description="Helical" evidence="7">
    <location>
        <begin position="49"/>
        <end position="68"/>
    </location>
</feature>
<dbReference type="PANTHER" id="PTHR33884">
    <property type="entry name" value="UPF0410 PROTEIN YMGE"/>
    <property type="match status" value="1"/>
</dbReference>
<gene>
    <name evidence="8" type="ORF">BSU04_43420</name>
</gene>
<name>A0A226WN00_CABSO</name>
<evidence type="ECO:0008006" key="10">
    <source>
        <dbReference type="Google" id="ProtNLM"/>
    </source>
</evidence>
<proteinExistence type="inferred from homology"/>
<evidence type="ECO:0000256" key="2">
    <source>
        <dbReference type="ARBA" id="ARBA00011006"/>
    </source>
</evidence>
<keyword evidence="3" id="KW-1003">Cell membrane</keyword>
<comment type="similarity">
    <text evidence="2">Belongs to the UPF0410 family.</text>
</comment>
<evidence type="ECO:0000313" key="8">
    <source>
        <dbReference type="EMBL" id="OXC72137.1"/>
    </source>
</evidence>
<dbReference type="eggNOG" id="COG2261">
    <property type="taxonomic scope" value="Bacteria"/>
</dbReference>
<feature type="transmembrane region" description="Helical" evidence="7">
    <location>
        <begin position="80"/>
        <end position="97"/>
    </location>
</feature>
<dbReference type="AlphaFoldDB" id="A0A226WN00"/>
<keyword evidence="5 7" id="KW-1133">Transmembrane helix</keyword>
<keyword evidence="6 7" id="KW-0472">Membrane</keyword>
<evidence type="ECO:0000313" key="9">
    <source>
        <dbReference type="Proteomes" id="UP000214720"/>
    </source>
</evidence>
<organism evidence="8 9">
    <name type="scientific">Caballeronia sordidicola</name>
    <name type="common">Burkholderia sordidicola</name>
    <dbReference type="NCBI Taxonomy" id="196367"/>
    <lineage>
        <taxon>Bacteria</taxon>
        <taxon>Pseudomonadati</taxon>
        <taxon>Pseudomonadota</taxon>
        <taxon>Betaproteobacteria</taxon>
        <taxon>Burkholderiales</taxon>
        <taxon>Burkholderiaceae</taxon>
        <taxon>Caballeronia</taxon>
    </lineage>
</organism>